<keyword evidence="2" id="KW-1133">Transmembrane helix</keyword>
<name>A0A448YPY5_BRENA</name>
<evidence type="ECO:0000256" key="1">
    <source>
        <dbReference type="SAM" id="MobiDB-lite"/>
    </source>
</evidence>
<feature type="compositionally biased region" description="Basic residues" evidence="1">
    <location>
        <begin position="324"/>
        <end position="345"/>
    </location>
</feature>
<dbReference type="InParanoid" id="A0A448YPY5"/>
<accession>A0A448YPY5</accession>
<keyword evidence="4" id="KW-1185">Reference proteome</keyword>
<feature type="region of interest" description="Disordered" evidence="1">
    <location>
        <begin position="309"/>
        <end position="361"/>
    </location>
</feature>
<feature type="compositionally biased region" description="Basic and acidic residues" evidence="1">
    <location>
        <begin position="309"/>
        <end position="323"/>
    </location>
</feature>
<gene>
    <name evidence="3" type="ORF">BRENAR_LOCUS3694</name>
</gene>
<evidence type="ECO:0000256" key="2">
    <source>
        <dbReference type="SAM" id="Phobius"/>
    </source>
</evidence>
<dbReference type="EMBL" id="CAACVR010000034">
    <property type="protein sequence ID" value="VEU22963.1"/>
    <property type="molecule type" value="Genomic_DNA"/>
</dbReference>
<sequence>MQVIKRRIPGERDQTNSIQDRFPSSWHFEQEAVPTLLPRPGVPEPNKLALAKMYQLLKLKKEPELIYEAEPHKLYFVFCYAFAFVFIIYAVNALSIGWDLTNRMFESNDNNLAGWKLDLEYVMHAVIVVVLGCLPLGIGFGFLGLPTRLIRRIWYLPAGAGRQAYVRFTTHPLLPNRPTPVRTMPIGTLQKSISAKIYSGKGFYGVNDSSFFFFLRENGKRIPFIADRKGFFWGDGRLFDLIFSNDTVDEVENSKKIDEAYGDMLKERRSKEQEMKKQYGFGWRTKAAGKLMIDDVTKIKDMLTQESEVAVRDEPQKEAEKVTKRDRKKAASKKVAHKPSKHAQSRKAEAPQGGSKENHRL</sequence>
<dbReference type="OrthoDB" id="4083656at2759"/>
<keyword evidence="2" id="KW-0812">Transmembrane</keyword>
<reference evidence="3 4" key="1">
    <citation type="submission" date="2018-12" db="EMBL/GenBank/DDBJ databases">
        <authorList>
            <person name="Tiukova I."/>
            <person name="Dainat J."/>
        </authorList>
    </citation>
    <scope>NUCLEOTIDE SEQUENCE [LARGE SCALE GENOMIC DNA]</scope>
</reference>
<evidence type="ECO:0000313" key="3">
    <source>
        <dbReference type="EMBL" id="VEU22963.1"/>
    </source>
</evidence>
<protein>
    <submittedName>
        <fullName evidence="3">DEKNAAC104196</fullName>
    </submittedName>
</protein>
<feature type="transmembrane region" description="Helical" evidence="2">
    <location>
        <begin position="121"/>
        <end position="145"/>
    </location>
</feature>
<dbReference type="AlphaFoldDB" id="A0A448YPY5"/>
<organism evidence="3 4">
    <name type="scientific">Brettanomyces naardenensis</name>
    <name type="common">Yeast</name>
    <dbReference type="NCBI Taxonomy" id="13370"/>
    <lineage>
        <taxon>Eukaryota</taxon>
        <taxon>Fungi</taxon>
        <taxon>Dikarya</taxon>
        <taxon>Ascomycota</taxon>
        <taxon>Saccharomycotina</taxon>
        <taxon>Pichiomycetes</taxon>
        <taxon>Pichiales</taxon>
        <taxon>Pichiaceae</taxon>
        <taxon>Brettanomyces</taxon>
    </lineage>
</organism>
<feature type="transmembrane region" description="Helical" evidence="2">
    <location>
        <begin position="74"/>
        <end position="98"/>
    </location>
</feature>
<dbReference type="Proteomes" id="UP000290900">
    <property type="component" value="Unassembled WGS sequence"/>
</dbReference>
<evidence type="ECO:0000313" key="4">
    <source>
        <dbReference type="Proteomes" id="UP000290900"/>
    </source>
</evidence>
<keyword evidence="2" id="KW-0472">Membrane</keyword>
<proteinExistence type="predicted"/>